<keyword evidence="13" id="KW-1185">Reference proteome</keyword>
<comment type="function">
    <text evidence="11">Catalyzes the phosphorylation of the hydroxyl group of 4-methyl-5-beta-hydroxyethylthiazole (THZ).</text>
</comment>
<evidence type="ECO:0000256" key="11">
    <source>
        <dbReference type="HAMAP-Rule" id="MF_00228"/>
    </source>
</evidence>
<organism evidence="12 13">
    <name type="scientific">Psychromonas arctica</name>
    <dbReference type="NCBI Taxonomy" id="168275"/>
    <lineage>
        <taxon>Bacteria</taxon>
        <taxon>Pseudomonadati</taxon>
        <taxon>Pseudomonadota</taxon>
        <taxon>Gammaproteobacteria</taxon>
        <taxon>Alteromonadales</taxon>
        <taxon>Psychromonadaceae</taxon>
        <taxon>Psychromonas</taxon>
    </lineage>
</organism>
<keyword evidence="7 11" id="KW-0418">Kinase</keyword>
<dbReference type="Gene3D" id="3.40.1190.20">
    <property type="match status" value="1"/>
</dbReference>
<evidence type="ECO:0000313" key="12">
    <source>
        <dbReference type="EMBL" id="MEL0658556.1"/>
    </source>
</evidence>
<dbReference type="GO" id="GO:0004417">
    <property type="term" value="F:hydroxyethylthiazole kinase activity"/>
    <property type="evidence" value="ECO:0007669"/>
    <property type="project" value="UniProtKB-EC"/>
</dbReference>
<gene>
    <name evidence="11 12" type="primary">thiM</name>
    <name evidence="12" type="ORF">V6255_05315</name>
</gene>
<evidence type="ECO:0000256" key="4">
    <source>
        <dbReference type="ARBA" id="ARBA00022679"/>
    </source>
</evidence>
<dbReference type="RefSeq" id="WP_341627205.1">
    <property type="nucleotide sequence ID" value="NZ_JBAKBA010000008.1"/>
</dbReference>
<comment type="catalytic activity">
    <reaction evidence="1 11">
        <text>5-(2-hydroxyethyl)-4-methylthiazole + ATP = 4-methyl-5-(2-phosphooxyethyl)-thiazole + ADP + H(+)</text>
        <dbReference type="Rhea" id="RHEA:24212"/>
        <dbReference type="ChEBI" id="CHEBI:15378"/>
        <dbReference type="ChEBI" id="CHEBI:17957"/>
        <dbReference type="ChEBI" id="CHEBI:30616"/>
        <dbReference type="ChEBI" id="CHEBI:58296"/>
        <dbReference type="ChEBI" id="CHEBI:456216"/>
        <dbReference type="EC" id="2.7.1.50"/>
    </reaction>
</comment>
<keyword evidence="10 11" id="KW-0784">Thiamine biosynthesis</keyword>
<proteinExistence type="inferred from homology"/>
<dbReference type="EC" id="2.7.1.50" evidence="11"/>
<keyword evidence="4 11" id="KW-0808">Transferase</keyword>
<dbReference type="PRINTS" id="PR01099">
    <property type="entry name" value="HYETHTZKNASE"/>
</dbReference>
<dbReference type="EMBL" id="JBAKBA010000008">
    <property type="protein sequence ID" value="MEL0658556.1"/>
    <property type="molecule type" value="Genomic_DNA"/>
</dbReference>
<reference evidence="12 13" key="1">
    <citation type="submission" date="2024-02" db="EMBL/GenBank/DDBJ databases">
        <title>Bacteria isolated from the canopy kelp, Nereocystis luetkeana.</title>
        <authorList>
            <person name="Pfister C.A."/>
            <person name="Younker I.T."/>
            <person name="Light S.H."/>
        </authorList>
    </citation>
    <scope>NUCLEOTIDE SEQUENCE [LARGE SCALE GENOMIC DNA]</scope>
    <source>
        <strain evidence="12 13">TI.2.07</strain>
    </source>
</reference>
<evidence type="ECO:0000256" key="1">
    <source>
        <dbReference type="ARBA" id="ARBA00001771"/>
    </source>
</evidence>
<dbReference type="SUPFAM" id="SSF53613">
    <property type="entry name" value="Ribokinase-like"/>
    <property type="match status" value="1"/>
</dbReference>
<dbReference type="PIRSF" id="PIRSF000513">
    <property type="entry name" value="Thz_kinase"/>
    <property type="match status" value="1"/>
</dbReference>
<keyword evidence="5 11" id="KW-0479">Metal-binding</keyword>
<feature type="binding site" evidence="11">
    <location>
        <position position="183"/>
    </location>
    <ligand>
        <name>ATP</name>
        <dbReference type="ChEBI" id="CHEBI:30616"/>
    </ligand>
</feature>
<dbReference type="HAMAP" id="MF_00228">
    <property type="entry name" value="Thz_kinase"/>
    <property type="match status" value="1"/>
</dbReference>
<evidence type="ECO:0000256" key="10">
    <source>
        <dbReference type="ARBA" id="ARBA00022977"/>
    </source>
</evidence>
<feature type="binding site" evidence="11">
    <location>
        <position position="61"/>
    </location>
    <ligand>
        <name>substrate</name>
    </ligand>
</feature>
<dbReference type="InterPro" id="IPR000417">
    <property type="entry name" value="Hyethyz_kinase"/>
</dbReference>
<feature type="binding site" evidence="11">
    <location>
        <position position="137"/>
    </location>
    <ligand>
        <name>ATP</name>
        <dbReference type="ChEBI" id="CHEBI:30616"/>
    </ligand>
</feature>
<evidence type="ECO:0000256" key="5">
    <source>
        <dbReference type="ARBA" id="ARBA00022723"/>
    </source>
</evidence>
<keyword evidence="9 11" id="KW-0460">Magnesium</keyword>
<comment type="cofactor">
    <cofactor evidence="2 11">
        <name>Mg(2+)</name>
        <dbReference type="ChEBI" id="CHEBI:18420"/>
    </cofactor>
</comment>
<keyword evidence="8 11" id="KW-0067">ATP-binding</keyword>
<dbReference type="NCBIfam" id="TIGR00694">
    <property type="entry name" value="thiM"/>
    <property type="match status" value="1"/>
</dbReference>
<accession>A0ABU9H9S5</accession>
<evidence type="ECO:0000313" key="13">
    <source>
        <dbReference type="Proteomes" id="UP001366060"/>
    </source>
</evidence>
<dbReference type="NCBIfam" id="NF006830">
    <property type="entry name" value="PRK09355.1"/>
    <property type="match status" value="1"/>
</dbReference>
<feature type="binding site" evidence="11">
    <location>
        <position position="210"/>
    </location>
    <ligand>
        <name>substrate</name>
    </ligand>
</feature>
<dbReference type="Proteomes" id="UP001366060">
    <property type="component" value="Unassembled WGS sequence"/>
</dbReference>
<evidence type="ECO:0000256" key="6">
    <source>
        <dbReference type="ARBA" id="ARBA00022741"/>
    </source>
</evidence>
<evidence type="ECO:0000256" key="3">
    <source>
        <dbReference type="ARBA" id="ARBA00004868"/>
    </source>
</evidence>
<protein>
    <recommendedName>
        <fullName evidence="11">Hydroxyethylthiazole kinase</fullName>
        <ecNumber evidence="11">2.7.1.50</ecNumber>
    </recommendedName>
    <alternativeName>
        <fullName evidence="11">4-methyl-5-beta-hydroxyethylthiazole kinase</fullName>
        <shortName evidence="11">TH kinase</shortName>
        <shortName evidence="11">Thz kinase</shortName>
    </alternativeName>
</protein>
<comment type="similarity">
    <text evidence="11">Belongs to the Thz kinase family.</text>
</comment>
<name>A0ABU9H9S5_9GAMM</name>
<comment type="pathway">
    <text evidence="3 11">Cofactor biosynthesis; thiamine diphosphate biosynthesis; 4-methyl-5-(2-phosphoethyl)-thiazole from 5-(2-hydroxyethyl)-4-methylthiazole: step 1/1.</text>
</comment>
<dbReference type="CDD" id="cd01170">
    <property type="entry name" value="THZ_kinase"/>
    <property type="match status" value="1"/>
</dbReference>
<dbReference type="InterPro" id="IPR029056">
    <property type="entry name" value="Ribokinase-like"/>
</dbReference>
<keyword evidence="6 11" id="KW-0547">Nucleotide-binding</keyword>
<evidence type="ECO:0000256" key="7">
    <source>
        <dbReference type="ARBA" id="ARBA00022777"/>
    </source>
</evidence>
<evidence type="ECO:0000256" key="2">
    <source>
        <dbReference type="ARBA" id="ARBA00001946"/>
    </source>
</evidence>
<sequence length="279" mass="29566">MQTTQKEDTQKESTQKEKTKLIVGALHALRTQKPLVVNITNYVVMNNTANALLAIGASPIMAHSRQEMAEMMSFSGALVINIGTLDSQWVPRMIYAIEQANVHEKVVVLDPVGCGASTLRTETSRQIAALAKHLIIRANASEIIALAGEKAQSKGVDSLDSSEMAVDAARYLTETYHCNVVISGEVDYIITADSEITLHNGHAMMPSITGMGCSLSALTGAFAAIGEDSGLAAAAVLGVAGEIAAEQSAGPGSLQMNLLDVLYQLDATTINKRLKITVK</sequence>
<dbReference type="Pfam" id="PF02110">
    <property type="entry name" value="HK"/>
    <property type="match status" value="1"/>
</dbReference>
<evidence type="ECO:0000256" key="8">
    <source>
        <dbReference type="ARBA" id="ARBA00022840"/>
    </source>
</evidence>
<comment type="caution">
    <text evidence="12">The sequence shown here is derived from an EMBL/GenBank/DDBJ whole genome shotgun (WGS) entry which is preliminary data.</text>
</comment>
<evidence type="ECO:0000256" key="9">
    <source>
        <dbReference type="ARBA" id="ARBA00022842"/>
    </source>
</evidence>